<gene>
    <name evidence="9" type="ORF">LO80_03745</name>
</gene>
<dbReference type="EMBL" id="CP009574">
    <property type="protein sequence ID" value="AIT09169.1"/>
    <property type="molecule type" value="Genomic_DNA"/>
</dbReference>
<evidence type="ECO:0000256" key="2">
    <source>
        <dbReference type="ARBA" id="ARBA00009773"/>
    </source>
</evidence>
<keyword evidence="6 8" id="KW-1133">Transmembrane helix</keyword>
<protein>
    <submittedName>
        <fullName evidence="9">Permease</fullName>
    </submittedName>
</protein>
<evidence type="ECO:0000313" key="10">
    <source>
        <dbReference type="Proteomes" id="UP000029672"/>
    </source>
</evidence>
<keyword evidence="4" id="KW-1003">Cell membrane</keyword>
<dbReference type="GO" id="GO:0005886">
    <property type="term" value="C:plasma membrane"/>
    <property type="evidence" value="ECO:0007669"/>
    <property type="project" value="UniProtKB-SubCell"/>
</dbReference>
<comment type="subcellular location">
    <subcellularLocation>
        <location evidence="1">Cell membrane</location>
        <topology evidence="1">Multi-pass membrane protein</topology>
    </subcellularLocation>
</comment>
<organism evidence="9 10">
    <name type="scientific">Candidatus Francisella endociliophora</name>
    <dbReference type="NCBI Taxonomy" id="653937"/>
    <lineage>
        <taxon>Bacteria</taxon>
        <taxon>Pseudomonadati</taxon>
        <taxon>Pseudomonadota</taxon>
        <taxon>Gammaproteobacteria</taxon>
        <taxon>Thiotrichales</taxon>
        <taxon>Francisellaceae</taxon>
        <taxon>Francisella</taxon>
    </lineage>
</organism>
<feature type="transmembrane region" description="Helical" evidence="8">
    <location>
        <begin position="20"/>
        <end position="37"/>
    </location>
</feature>
<dbReference type="OrthoDB" id="5562213at2"/>
<dbReference type="STRING" id="1547445.LO80_03745"/>
<feature type="transmembrane region" description="Helical" evidence="8">
    <location>
        <begin position="247"/>
        <end position="272"/>
    </location>
</feature>
<evidence type="ECO:0000256" key="1">
    <source>
        <dbReference type="ARBA" id="ARBA00004651"/>
    </source>
</evidence>
<keyword evidence="10" id="KW-1185">Reference proteome</keyword>
<keyword evidence="5 8" id="KW-0812">Transmembrane</keyword>
<proteinExistence type="inferred from homology"/>
<feature type="transmembrane region" description="Helical" evidence="8">
    <location>
        <begin position="70"/>
        <end position="95"/>
    </location>
</feature>
<dbReference type="InterPro" id="IPR002549">
    <property type="entry name" value="AI-2E-like"/>
</dbReference>
<sequence>MVLNTLRDWYQRRYQNNEPIVFIGLMLFFYLVLTFLGDYIAPILAALVIAYLLDTFVSILHKFTKVKRIILVYIVYVLFLIALLTFIFVLLPIVVNQLIDFIKQASHTLSSLKGSLEHLSNKYPKLLTEDRINSIVTWFDSIDWKKISSNVGSFVLKNTATTLPILFSILIYLFLVPLMVFYFLKDKERIIEWFKSFLPEENGALYYVWNDLKPKLADYVRGKAIELIIVSIVTYIGFAYFDLNYAVLLAVGVGLSVIIPYVGMVVITIPVVMVGILQFGLNGTFVSMLVVFFIIQALDGNLLVPLLFSEVLNMHPVGVVSAILIFGGMWGLWGIFFAIPLGLLFISGVNMFRNHLKGKKDAAKINLC</sequence>
<reference evidence="9 10" key="1">
    <citation type="submission" date="2014-10" db="EMBL/GenBank/DDBJ databases">
        <title>Whole genome sequence of Francisella endociliophora strain FSC1006, isolated from a laboratory culture of the marine ciliate Euplotes raikovi.</title>
        <authorList>
            <person name="Granberg M."/>
            <person name="Backman S."/>
            <person name="Lundmark E."/>
            <person name="Nilsson E."/>
            <person name="Karlsson E."/>
            <person name="Thelaus J."/>
            <person name="Ohrman C."/>
            <person name="Larkeryd A."/>
            <person name="Stenberg P."/>
        </authorList>
    </citation>
    <scope>NUCLEOTIDE SEQUENCE [LARGE SCALE GENOMIC DNA]</scope>
    <source>
        <strain evidence="9 10">FSC1006</strain>
    </source>
</reference>
<dbReference type="eggNOG" id="COG0628">
    <property type="taxonomic scope" value="Bacteria"/>
</dbReference>
<dbReference type="GO" id="GO:0055085">
    <property type="term" value="P:transmembrane transport"/>
    <property type="evidence" value="ECO:0007669"/>
    <property type="project" value="TreeGrafter"/>
</dbReference>
<evidence type="ECO:0000256" key="8">
    <source>
        <dbReference type="SAM" id="Phobius"/>
    </source>
</evidence>
<name>A0A097ENN2_9GAMM</name>
<dbReference type="Proteomes" id="UP000029672">
    <property type="component" value="Chromosome"/>
</dbReference>
<evidence type="ECO:0000313" key="9">
    <source>
        <dbReference type="EMBL" id="AIT09169.1"/>
    </source>
</evidence>
<evidence type="ECO:0000256" key="6">
    <source>
        <dbReference type="ARBA" id="ARBA00022989"/>
    </source>
</evidence>
<evidence type="ECO:0000256" key="4">
    <source>
        <dbReference type="ARBA" id="ARBA00022475"/>
    </source>
</evidence>
<feature type="transmembrane region" description="Helical" evidence="8">
    <location>
        <begin position="163"/>
        <end position="184"/>
    </location>
</feature>
<accession>A0A097ENN2</accession>
<feature type="transmembrane region" description="Helical" evidence="8">
    <location>
        <begin position="43"/>
        <end position="63"/>
    </location>
</feature>
<dbReference type="PANTHER" id="PTHR21716:SF53">
    <property type="entry name" value="PERMEASE PERM-RELATED"/>
    <property type="match status" value="1"/>
</dbReference>
<keyword evidence="7 8" id="KW-0472">Membrane</keyword>
<dbReference type="AlphaFoldDB" id="A0A097ENN2"/>
<dbReference type="RefSeq" id="WP_040008691.1">
    <property type="nucleotide sequence ID" value="NZ_CP009574.1"/>
</dbReference>
<dbReference type="HOGENOM" id="CLU_031275_8_0_6"/>
<dbReference type="KEGG" id="frf:LO80_03745"/>
<evidence type="ECO:0000256" key="3">
    <source>
        <dbReference type="ARBA" id="ARBA00022448"/>
    </source>
</evidence>
<feature type="transmembrane region" description="Helical" evidence="8">
    <location>
        <begin position="224"/>
        <end position="241"/>
    </location>
</feature>
<keyword evidence="3" id="KW-0813">Transport</keyword>
<dbReference type="PANTHER" id="PTHR21716">
    <property type="entry name" value="TRANSMEMBRANE PROTEIN"/>
    <property type="match status" value="1"/>
</dbReference>
<feature type="transmembrane region" description="Helical" evidence="8">
    <location>
        <begin position="279"/>
        <end position="298"/>
    </location>
</feature>
<comment type="similarity">
    <text evidence="2">Belongs to the autoinducer-2 exporter (AI-2E) (TC 2.A.86) family.</text>
</comment>
<feature type="transmembrane region" description="Helical" evidence="8">
    <location>
        <begin position="318"/>
        <end position="346"/>
    </location>
</feature>
<evidence type="ECO:0000256" key="7">
    <source>
        <dbReference type="ARBA" id="ARBA00023136"/>
    </source>
</evidence>
<dbReference type="Pfam" id="PF01594">
    <property type="entry name" value="AI-2E_transport"/>
    <property type="match status" value="1"/>
</dbReference>
<evidence type="ECO:0000256" key="5">
    <source>
        <dbReference type="ARBA" id="ARBA00022692"/>
    </source>
</evidence>